<evidence type="ECO:0000313" key="2">
    <source>
        <dbReference type="Proteomes" id="UP000033774"/>
    </source>
</evidence>
<dbReference type="GO" id="GO:0019068">
    <property type="term" value="P:virion assembly"/>
    <property type="evidence" value="ECO:0007669"/>
    <property type="project" value="InterPro"/>
</dbReference>
<dbReference type="InterPro" id="IPR008018">
    <property type="entry name" value="Phage_tail_attach_FII"/>
</dbReference>
<evidence type="ECO:0000313" key="1">
    <source>
        <dbReference type="EMBL" id="KJV10749.1"/>
    </source>
</evidence>
<dbReference type="EMBL" id="LAJY01000051">
    <property type="protein sequence ID" value="KJV10749.1"/>
    <property type="molecule type" value="Genomic_DNA"/>
</dbReference>
<name>A0A0F3IYS6_9PROT</name>
<gene>
    <name evidence="1" type="ORF">VZ95_02850</name>
</gene>
<dbReference type="OrthoDB" id="8410231at2"/>
<proteinExistence type="predicted"/>
<organism evidence="1 2">
    <name type="scientific">Elstera litoralis</name>
    <dbReference type="NCBI Taxonomy" id="552518"/>
    <lineage>
        <taxon>Bacteria</taxon>
        <taxon>Pseudomonadati</taxon>
        <taxon>Pseudomonadota</taxon>
        <taxon>Alphaproteobacteria</taxon>
        <taxon>Rhodospirillales</taxon>
        <taxon>Rhodospirillaceae</taxon>
        <taxon>Elstera</taxon>
    </lineage>
</organism>
<dbReference type="AlphaFoldDB" id="A0A0F3IYS6"/>
<accession>A0A0F3IYS6</accession>
<sequence>MDVLAAAIGDALTDSSLSQPFTFWPVDTPAQVRPGRGVLRRPDRAGSFGIARPQLTAMSLRVPTSLGVGLKHQIDIDGQRFSVVKIEAEPSGLTAVLSLTEVTKK</sequence>
<reference evidence="1 2" key="1">
    <citation type="submission" date="2015-03" db="EMBL/GenBank/DDBJ databases">
        <title>Draft genome sequence of Elstera litoralis.</title>
        <authorList>
            <person name="Rahalkar M.C."/>
            <person name="Dhakephalkar P.K."/>
            <person name="Pore S.D."/>
            <person name="Arora P."/>
            <person name="Kapse N.G."/>
            <person name="Pandit P.S."/>
        </authorList>
    </citation>
    <scope>NUCLEOTIDE SEQUENCE [LARGE SCALE GENOMIC DNA]</scope>
    <source>
        <strain evidence="1 2">Dia-1</strain>
    </source>
</reference>
<dbReference type="Pfam" id="PF05354">
    <property type="entry name" value="Phage_attach"/>
    <property type="match status" value="1"/>
</dbReference>
<comment type="caution">
    <text evidence="1">The sequence shown here is derived from an EMBL/GenBank/DDBJ whole genome shotgun (WGS) entry which is preliminary data.</text>
</comment>
<dbReference type="RefSeq" id="WP_045774535.1">
    <property type="nucleotide sequence ID" value="NZ_LAJY01000051.1"/>
</dbReference>
<dbReference type="Proteomes" id="UP000033774">
    <property type="component" value="Unassembled WGS sequence"/>
</dbReference>
<keyword evidence="2" id="KW-1185">Reference proteome</keyword>
<protein>
    <submittedName>
        <fullName evidence="1">Uncharacterized protein</fullName>
    </submittedName>
</protein>